<dbReference type="AlphaFoldDB" id="X0URS9"/>
<dbReference type="Gene3D" id="3.20.20.150">
    <property type="entry name" value="Divalent-metal-dependent TIM barrel enzymes"/>
    <property type="match status" value="1"/>
</dbReference>
<dbReference type="InterPro" id="IPR013022">
    <property type="entry name" value="Xyl_isomerase-like_TIM-brl"/>
</dbReference>
<dbReference type="EMBL" id="BARS01021863">
    <property type="protein sequence ID" value="GAG08529.1"/>
    <property type="molecule type" value="Genomic_DNA"/>
</dbReference>
<gene>
    <name evidence="2" type="ORF">S01H1_35045</name>
</gene>
<feature type="non-terminal residue" evidence="2">
    <location>
        <position position="218"/>
    </location>
</feature>
<reference evidence="2" key="1">
    <citation type="journal article" date="2014" name="Front. Microbiol.">
        <title>High frequency of phylogenetically diverse reductive dehalogenase-homologous genes in deep subseafloor sedimentary metagenomes.</title>
        <authorList>
            <person name="Kawai M."/>
            <person name="Futagami T."/>
            <person name="Toyoda A."/>
            <person name="Takaki Y."/>
            <person name="Nishi S."/>
            <person name="Hori S."/>
            <person name="Arai W."/>
            <person name="Tsubouchi T."/>
            <person name="Morono Y."/>
            <person name="Uchiyama I."/>
            <person name="Ito T."/>
            <person name="Fujiyama A."/>
            <person name="Inagaki F."/>
            <person name="Takami H."/>
        </authorList>
    </citation>
    <scope>NUCLEOTIDE SEQUENCE</scope>
    <source>
        <strain evidence="2">Expedition CK06-06</strain>
    </source>
</reference>
<dbReference type="SUPFAM" id="SSF51658">
    <property type="entry name" value="Xylose isomerase-like"/>
    <property type="match status" value="1"/>
</dbReference>
<organism evidence="2">
    <name type="scientific">marine sediment metagenome</name>
    <dbReference type="NCBI Taxonomy" id="412755"/>
    <lineage>
        <taxon>unclassified sequences</taxon>
        <taxon>metagenomes</taxon>
        <taxon>ecological metagenomes</taxon>
    </lineage>
</organism>
<dbReference type="Pfam" id="PF01261">
    <property type="entry name" value="AP_endonuc_2"/>
    <property type="match status" value="1"/>
</dbReference>
<dbReference type="InterPro" id="IPR050312">
    <property type="entry name" value="IolE/XylAMocC-like"/>
</dbReference>
<comment type="caution">
    <text evidence="2">The sequence shown here is derived from an EMBL/GenBank/DDBJ whole genome shotgun (WGS) entry which is preliminary data.</text>
</comment>
<name>X0URS9_9ZZZZ</name>
<dbReference type="InterPro" id="IPR036237">
    <property type="entry name" value="Xyl_isomerase-like_sf"/>
</dbReference>
<proteinExistence type="predicted"/>
<accession>X0URS9</accession>
<sequence>MKLGMCHYSYHRLWAEQSWDIDRLTDEVKALDIPGIDYHARLLGTQEGAAERIAAALNRTGLELSGFSLSTDFNQPPEKLEPHLEDTLKWLDVAAQLKAPACRVFGGHADRANAGDVEAGMEYIIGVLKRLAPEAESRGLVLALENHSGLPGTAEEQNRVIEEVGSPAVRSTIDVGNYMGAGQEGADAVPITAKYAAYVHVKDCKKTSDELNAKGGMQ</sequence>
<protein>
    <recommendedName>
        <fullName evidence="1">Xylose isomerase-like TIM barrel domain-containing protein</fullName>
    </recommendedName>
</protein>
<evidence type="ECO:0000313" key="2">
    <source>
        <dbReference type="EMBL" id="GAG08529.1"/>
    </source>
</evidence>
<feature type="domain" description="Xylose isomerase-like TIM barrel" evidence="1">
    <location>
        <begin position="28"/>
        <end position="208"/>
    </location>
</feature>
<dbReference type="PANTHER" id="PTHR12110">
    <property type="entry name" value="HYDROXYPYRUVATE ISOMERASE"/>
    <property type="match status" value="1"/>
</dbReference>
<evidence type="ECO:0000259" key="1">
    <source>
        <dbReference type="Pfam" id="PF01261"/>
    </source>
</evidence>
<dbReference type="PANTHER" id="PTHR12110:SF53">
    <property type="entry name" value="BLR5974 PROTEIN"/>
    <property type="match status" value="1"/>
</dbReference>